<feature type="transmembrane region" description="Helical" evidence="1">
    <location>
        <begin position="77"/>
        <end position="98"/>
    </location>
</feature>
<dbReference type="EMBL" id="CAJVPZ010012369">
    <property type="protein sequence ID" value="CAG8639160.1"/>
    <property type="molecule type" value="Genomic_DNA"/>
</dbReference>
<gene>
    <name evidence="2" type="ORF">RFULGI_LOCUS8012</name>
</gene>
<evidence type="ECO:0000313" key="3">
    <source>
        <dbReference type="Proteomes" id="UP000789396"/>
    </source>
</evidence>
<keyword evidence="3" id="KW-1185">Reference proteome</keyword>
<name>A0A9N9DKJ2_9GLOM</name>
<feature type="transmembrane region" description="Helical" evidence="1">
    <location>
        <begin position="39"/>
        <end position="57"/>
    </location>
</feature>
<keyword evidence="1" id="KW-1133">Transmembrane helix</keyword>
<protein>
    <submittedName>
        <fullName evidence="2">16080_t:CDS:1</fullName>
    </submittedName>
</protein>
<evidence type="ECO:0000256" key="1">
    <source>
        <dbReference type="SAM" id="Phobius"/>
    </source>
</evidence>
<dbReference type="AlphaFoldDB" id="A0A9N9DKJ2"/>
<dbReference type="Proteomes" id="UP000789396">
    <property type="component" value="Unassembled WGS sequence"/>
</dbReference>
<keyword evidence="1" id="KW-0472">Membrane</keyword>
<keyword evidence="1" id="KW-0812">Transmembrane</keyword>
<sequence>MRPLLYYNCKNLEIGNLKGLTEDEPIPERYERYWRSYALFRRTFIVLTAVWGFGLLLDVPVRILIIYKTKTIDETVYIGNVVIGSWTGCILLFTIVYSRWMQKLSQKREAEAAAAAS</sequence>
<organism evidence="2 3">
    <name type="scientific">Racocetra fulgida</name>
    <dbReference type="NCBI Taxonomy" id="60492"/>
    <lineage>
        <taxon>Eukaryota</taxon>
        <taxon>Fungi</taxon>
        <taxon>Fungi incertae sedis</taxon>
        <taxon>Mucoromycota</taxon>
        <taxon>Glomeromycotina</taxon>
        <taxon>Glomeromycetes</taxon>
        <taxon>Diversisporales</taxon>
        <taxon>Gigasporaceae</taxon>
        <taxon>Racocetra</taxon>
    </lineage>
</organism>
<reference evidence="2" key="1">
    <citation type="submission" date="2021-06" db="EMBL/GenBank/DDBJ databases">
        <authorList>
            <person name="Kallberg Y."/>
            <person name="Tangrot J."/>
            <person name="Rosling A."/>
        </authorList>
    </citation>
    <scope>NUCLEOTIDE SEQUENCE</scope>
    <source>
        <strain evidence="2">IN212</strain>
    </source>
</reference>
<proteinExistence type="predicted"/>
<dbReference type="OrthoDB" id="9996464at2759"/>
<evidence type="ECO:0000313" key="2">
    <source>
        <dbReference type="EMBL" id="CAG8639160.1"/>
    </source>
</evidence>
<comment type="caution">
    <text evidence="2">The sequence shown here is derived from an EMBL/GenBank/DDBJ whole genome shotgun (WGS) entry which is preliminary data.</text>
</comment>
<accession>A0A9N9DKJ2</accession>